<dbReference type="InterPro" id="IPR029052">
    <property type="entry name" value="Metallo-depent_PP-like"/>
</dbReference>
<evidence type="ECO:0000256" key="2">
    <source>
        <dbReference type="SAM" id="SignalP"/>
    </source>
</evidence>
<dbReference type="Pfam" id="PF00149">
    <property type="entry name" value="Metallophos"/>
    <property type="match status" value="1"/>
</dbReference>
<dbReference type="AlphaFoldDB" id="A0A1W1ZSD2"/>
<dbReference type="STRING" id="112901.SAMN04488500_104166"/>
<keyword evidence="6" id="KW-1185">Reference proteome</keyword>
<dbReference type="RefSeq" id="WP_245823836.1">
    <property type="nucleotide sequence ID" value="NZ_CP155572.1"/>
</dbReference>
<dbReference type="CDD" id="cd00063">
    <property type="entry name" value="FN3"/>
    <property type="match status" value="1"/>
</dbReference>
<evidence type="ECO:0000256" key="1">
    <source>
        <dbReference type="ARBA" id="ARBA00022729"/>
    </source>
</evidence>
<dbReference type="GO" id="GO:0046872">
    <property type="term" value="F:metal ion binding"/>
    <property type="evidence" value="ECO:0007669"/>
    <property type="project" value="InterPro"/>
</dbReference>
<feature type="domain" description="Calcineurin-like phosphoesterase" evidence="3">
    <location>
        <begin position="141"/>
        <end position="337"/>
    </location>
</feature>
<dbReference type="SUPFAM" id="SSF56300">
    <property type="entry name" value="Metallo-dependent phosphatases"/>
    <property type="match status" value="1"/>
</dbReference>
<evidence type="ECO:0000259" key="3">
    <source>
        <dbReference type="Pfam" id="PF00149"/>
    </source>
</evidence>
<organism evidence="5 6">
    <name type="scientific">Sporomusa malonica</name>
    <dbReference type="NCBI Taxonomy" id="112901"/>
    <lineage>
        <taxon>Bacteria</taxon>
        <taxon>Bacillati</taxon>
        <taxon>Bacillota</taxon>
        <taxon>Negativicutes</taxon>
        <taxon>Selenomonadales</taxon>
        <taxon>Sporomusaceae</taxon>
        <taxon>Sporomusa</taxon>
    </lineage>
</organism>
<dbReference type="Gene3D" id="3.60.21.10">
    <property type="match status" value="1"/>
</dbReference>
<dbReference type="Proteomes" id="UP000192738">
    <property type="component" value="Unassembled WGS sequence"/>
</dbReference>
<feature type="domain" description="Purple acid phosphatase N-terminal" evidence="4">
    <location>
        <begin position="37"/>
        <end position="133"/>
    </location>
</feature>
<proteinExistence type="predicted"/>
<keyword evidence="1 2" id="KW-0732">Signal</keyword>
<dbReference type="GO" id="GO:0003993">
    <property type="term" value="F:acid phosphatase activity"/>
    <property type="evidence" value="ECO:0007669"/>
    <property type="project" value="InterPro"/>
</dbReference>
<dbReference type="Pfam" id="PF16656">
    <property type="entry name" value="Pur_ac_phosph_N"/>
    <property type="match status" value="1"/>
</dbReference>
<dbReference type="Gene3D" id="2.60.40.380">
    <property type="entry name" value="Purple acid phosphatase-like, N-terminal"/>
    <property type="match status" value="1"/>
</dbReference>
<dbReference type="InterPro" id="IPR003961">
    <property type="entry name" value="FN3_dom"/>
</dbReference>
<dbReference type="InterPro" id="IPR008963">
    <property type="entry name" value="Purple_acid_Pase-like_N"/>
</dbReference>
<evidence type="ECO:0000259" key="4">
    <source>
        <dbReference type="Pfam" id="PF16656"/>
    </source>
</evidence>
<evidence type="ECO:0000313" key="5">
    <source>
        <dbReference type="EMBL" id="SMC51410.1"/>
    </source>
</evidence>
<gene>
    <name evidence="5" type="ORF">SAMN04488500_104166</name>
</gene>
<name>A0A1W1ZSD2_9FIRM</name>
<evidence type="ECO:0000313" key="6">
    <source>
        <dbReference type="Proteomes" id="UP000192738"/>
    </source>
</evidence>
<dbReference type="PANTHER" id="PTHR45867:SF3">
    <property type="entry name" value="ACID PHOSPHATASE TYPE 7"/>
    <property type="match status" value="1"/>
</dbReference>
<dbReference type="PANTHER" id="PTHR45867">
    <property type="entry name" value="PURPLE ACID PHOSPHATASE"/>
    <property type="match status" value="1"/>
</dbReference>
<sequence>MRKPQTFLQIFFLVIVLLLTSSSVLFSSIAHGATAIPDHVTLTWADDPRTTQTITWRTGVTTVGGQVEYAEVANTHSFLNNARVAAAGIAGLKTNLGDMAIHSVTLTGLKSGTRYVYRVGGPGCWSEPRIFTTASAAISGFKFLVFGDSQSINYDVWKSTIRNAYQAHPEAAFFANVGDLVDVGQDYNEWNNWFSAARGVIDTIPAMPITGNHETYTLERQFSMPVFFTAQFNLPPNGPERLKGQVYSFDYGDAHFVMLDSQAGEQAKFVPGMLSEQRIWLEKDLRMTNKKWKIAFIHRPLYNNKNTEANENIERVFRPLFDQYHVDVVFTGHDHVYSRTYPLRDGVRTDTSEKGTVYVASGRSGTKTYRNTISKDWNEFFYSPVDEPNYITVEVMGDVLTVKSFKQSGTLIDAWVIRKATK</sequence>
<dbReference type="SUPFAM" id="SSF49363">
    <property type="entry name" value="Purple acid phosphatase, N-terminal domain"/>
    <property type="match status" value="1"/>
</dbReference>
<dbReference type="InterPro" id="IPR015914">
    <property type="entry name" value="PAPs_N"/>
</dbReference>
<reference evidence="5 6" key="1">
    <citation type="submission" date="2017-04" db="EMBL/GenBank/DDBJ databases">
        <authorList>
            <person name="Afonso C.L."/>
            <person name="Miller P.J."/>
            <person name="Scott M.A."/>
            <person name="Spackman E."/>
            <person name="Goraichik I."/>
            <person name="Dimitrov K.M."/>
            <person name="Suarez D.L."/>
            <person name="Swayne D.E."/>
        </authorList>
    </citation>
    <scope>NUCLEOTIDE SEQUENCE [LARGE SCALE GENOMIC DNA]</scope>
    <source>
        <strain evidence="5 6">DSM 5090</strain>
    </source>
</reference>
<dbReference type="EMBL" id="FWXI01000004">
    <property type="protein sequence ID" value="SMC51410.1"/>
    <property type="molecule type" value="Genomic_DNA"/>
</dbReference>
<protein>
    <submittedName>
        <fullName evidence="5">Purple acid Phosphatase, N-terminal domain</fullName>
    </submittedName>
</protein>
<dbReference type="InterPro" id="IPR004843">
    <property type="entry name" value="Calcineurin-like_PHP"/>
</dbReference>
<feature type="chain" id="PRO_5013343207" evidence="2">
    <location>
        <begin position="33"/>
        <end position="422"/>
    </location>
</feature>
<accession>A0A1W1ZSD2</accession>
<feature type="signal peptide" evidence="2">
    <location>
        <begin position="1"/>
        <end position="32"/>
    </location>
</feature>